<sequence>MERKKEEAREKWNEAKIERFVDPSPQHLQEVKLGSTIPAPHHSSIPGEL</sequence>
<dbReference type="HOGENOM" id="CLU_3144331_0_0_1"/>
<organism evidence="2 3">
    <name type="scientific">Daphnia pulex</name>
    <name type="common">Water flea</name>
    <dbReference type="NCBI Taxonomy" id="6669"/>
    <lineage>
        <taxon>Eukaryota</taxon>
        <taxon>Metazoa</taxon>
        <taxon>Ecdysozoa</taxon>
        <taxon>Arthropoda</taxon>
        <taxon>Crustacea</taxon>
        <taxon>Branchiopoda</taxon>
        <taxon>Diplostraca</taxon>
        <taxon>Cladocera</taxon>
        <taxon>Anomopoda</taxon>
        <taxon>Daphniidae</taxon>
        <taxon>Daphnia</taxon>
    </lineage>
</organism>
<gene>
    <name evidence="2" type="ORF">DAPPUDRAFT_318911</name>
</gene>
<protein>
    <submittedName>
        <fullName evidence="2">Uncharacterized protein</fullName>
    </submittedName>
</protein>
<dbReference type="AlphaFoldDB" id="E9GK01"/>
<proteinExistence type="predicted"/>
<evidence type="ECO:0000313" key="3">
    <source>
        <dbReference type="Proteomes" id="UP000000305"/>
    </source>
</evidence>
<feature type="region of interest" description="Disordered" evidence="1">
    <location>
        <begin position="30"/>
        <end position="49"/>
    </location>
</feature>
<evidence type="ECO:0000256" key="1">
    <source>
        <dbReference type="SAM" id="MobiDB-lite"/>
    </source>
</evidence>
<dbReference type="KEGG" id="dpx:DAPPUDRAFT_318911"/>
<reference evidence="2 3" key="1">
    <citation type="journal article" date="2011" name="Science">
        <title>The ecoresponsive genome of Daphnia pulex.</title>
        <authorList>
            <person name="Colbourne J.K."/>
            <person name="Pfrender M.E."/>
            <person name="Gilbert D."/>
            <person name="Thomas W.K."/>
            <person name="Tucker A."/>
            <person name="Oakley T.H."/>
            <person name="Tokishita S."/>
            <person name="Aerts A."/>
            <person name="Arnold G.J."/>
            <person name="Basu M.K."/>
            <person name="Bauer D.J."/>
            <person name="Caceres C.E."/>
            <person name="Carmel L."/>
            <person name="Casola C."/>
            <person name="Choi J.H."/>
            <person name="Detter J.C."/>
            <person name="Dong Q."/>
            <person name="Dusheyko S."/>
            <person name="Eads B.D."/>
            <person name="Frohlich T."/>
            <person name="Geiler-Samerotte K.A."/>
            <person name="Gerlach D."/>
            <person name="Hatcher P."/>
            <person name="Jogdeo S."/>
            <person name="Krijgsveld J."/>
            <person name="Kriventseva E.V."/>
            <person name="Kultz D."/>
            <person name="Laforsch C."/>
            <person name="Lindquist E."/>
            <person name="Lopez J."/>
            <person name="Manak J.R."/>
            <person name="Muller J."/>
            <person name="Pangilinan J."/>
            <person name="Patwardhan R.P."/>
            <person name="Pitluck S."/>
            <person name="Pritham E.J."/>
            <person name="Rechtsteiner A."/>
            <person name="Rho M."/>
            <person name="Rogozin I.B."/>
            <person name="Sakarya O."/>
            <person name="Salamov A."/>
            <person name="Schaack S."/>
            <person name="Shapiro H."/>
            <person name="Shiga Y."/>
            <person name="Skalitzky C."/>
            <person name="Smith Z."/>
            <person name="Souvorov A."/>
            <person name="Sung W."/>
            <person name="Tang Z."/>
            <person name="Tsuchiya D."/>
            <person name="Tu H."/>
            <person name="Vos H."/>
            <person name="Wang M."/>
            <person name="Wolf Y.I."/>
            <person name="Yamagata H."/>
            <person name="Yamada T."/>
            <person name="Ye Y."/>
            <person name="Shaw J.R."/>
            <person name="Andrews J."/>
            <person name="Crease T.J."/>
            <person name="Tang H."/>
            <person name="Lucas S.M."/>
            <person name="Robertson H.M."/>
            <person name="Bork P."/>
            <person name="Koonin E.V."/>
            <person name="Zdobnov E.M."/>
            <person name="Grigoriev I.V."/>
            <person name="Lynch M."/>
            <person name="Boore J.L."/>
        </authorList>
    </citation>
    <scope>NUCLEOTIDE SEQUENCE [LARGE SCALE GENOMIC DNA]</scope>
</reference>
<dbReference type="InParanoid" id="E9GK01"/>
<evidence type="ECO:0000313" key="2">
    <source>
        <dbReference type="EMBL" id="EFX80238.1"/>
    </source>
</evidence>
<keyword evidence="3" id="KW-1185">Reference proteome</keyword>
<accession>E9GK01</accession>
<name>E9GK01_DAPPU</name>
<dbReference type="EMBL" id="GL732548">
    <property type="protein sequence ID" value="EFX80238.1"/>
    <property type="molecule type" value="Genomic_DNA"/>
</dbReference>
<dbReference type="Proteomes" id="UP000000305">
    <property type="component" value="Unassembled WGS sequence"/>
</dbReference>